<evidence type="ECO:0000256" key="6">
    <source>
        <dbReference type="ARBA" id="ARBA00022779"/>
    </source>
</evidence>
<accession>A0A0H4I821</accession>
<keyword evidence="11" id="KW-0966">Cell projection</keyword>
<evidence type="ECO:0000256" key="9">
    <source>
        <dbReference type="SAM" id="Phobius"/>
    </source>
</evidence>
<evidence type="ECO:0000256" key="4">
    <source>
        <dbReference type="ARBA" id="ARBA00022475"/>
    </source>
</evidence>
<organism evidence="11 12">
    <name type="scientific">Marinobacter psychrophilus</name>
    <dbReference type="NCBI Taxonomy" id="330734"/>
    <lineage>
        <taxon>Bacteria</taxon>
        <taxon>Pseudomonadati</taxon>
        <taxon>Pseudomonadota</taxon>
        <taxon>Gammaproteobacteria</taxon>
        <taxon>Pseudomonadales</taxon>
        <taxon>Marinobacteraceae</taxon>
        <taxon>Marinobacter</taxon>
    </lineage>
</organism>
<keyword evidence="4" id="KW-1003">Cell membrane</keyword>
<feature type="transmembrane region" description="Helical" evidence="9">
    <location>
        <begin position="178"/>
        <end position="201"/>
    </location>
</feature>
<feature type="domain" description="MotA/TolQ/ExbB proton channel" evidence="10">
    <location>
        <begin position="99"/>
        <end position="212"/>
    </location>
</feature>
<keyword evidence="11" id="KW-0282">Flagellum</keyword>
<evidence type="ECO:0000256" key="7">
    <source>
        <dbReference type="ARBA" id="ARBA00022989"/>
    </source>
</evidence>
<keyword evidence="8 9" id="KW-0472">Membrane</keyword>
<dbReference type="RefSeq" id="WP_048383738.1">
    <property type="nucleotide sequence ID" value="NZ_CP011494.1"/>
</dbReference>
<protein>
    <submittedName>
        <fullName evidence="11">Flagellar motor protein PomA</fullName>
    </submittedName>
</protein>
<keyword evidence="6" id="KW-0283">Flagellar rotation</keyword>
<comment type="subcellular location">
    <subcellularLocation>
        <location evidence="1">Cell membrane</location>
        <topology evidence="1">Multi-pass membrane protein</topology>
    </subcellularLocation>
</comment>
<dbReference type="Pfam" id="PF01618">
    <property type="entry name" value="MotA_ExbB"/>
    <property type="match status" value="1"/>
</dbReference>
<name>A0A0H4I821_9GAMM</name>
<evidence type="ECO:0000256" key="5">
    <source>
        <dbReference type="ARBA" id="ARBA00022692"/>
    </source>
</evidence>
<dbReference type="GO" id="GO:0071978">
    <property type="term" value="P:bacterial-type flagellum-dependent swarming motility"/>
    <property type="evidence" value="ECO:0007669"/>
    <property type="project" value="InterPro"/>
</dbReference>
<evidence type="ECO:0000256" key="8">
    <source>
        <dbReference type="ARBA" id="ARBA00023136"/>
    </source>
</evidence>
<dbReference type="Proteomes" id="UP000036406">
    <property type="component" value="Chromosome"/>
</dbReference>
<keyword evidence="5 9" id="KW-0812">Transmembrane</keyword>
<dbReference type="InterPro" id="IPR000540">
    <property type="entry name" value="Flag_MotA_CS"/>
</dbReference>
<proteinExistence type="inferred from homology"/>
<keyword evidence="7 9" id="KW-1133">Transmembrane helix</keyword>
<keyword evidence="3" id="KW-0813">Transport</keyword>
<dbReference type="EMBL" id="CP011494">
    <property type="protein sequence ID" value="AKO51197.1"/>
    <property type="molecule type" value="Genomic_DNA"/>
</dbReference>
<dbReference type="InterPro" id="IPR002898">
    <property type="entry name" value="MotA_ExbB_proton_chnl"/>
</dbReference>
<sequence>MDFATLIGLVGAMMLIASAVILGVSPDVFLNAPALLIVIGGSLLVVLAKFSFQQFLGAFKAAIRAFKFKLPETRAAIDELVDIANVARRQGVLGLEGREVSSPFLSNGIQMLVDGQDGATIKQLLSKEQLMTLEHNRSGAKVFTAFADVGPAMGMIGTLIGLVQMLSNMEDPKSIGPAMAVALLTTLYGAMIATMIASPIADKLSLRMTQEARMQSLYIDALGAIQEGVNPRIIEQMLSSYLSPKERDKVSEEASAAAADS</sequence>
<dbReference type="STRING" id="330734.ABA45_01120"/>
<evidence type="ECO:0000256" key="3">
    <source>
        <dbReference type="ARBA" id="ARBA00022448"/>
    </source>
</evidence>
<dbReference type="GO" id="GO:0005886">
    <property type="term" value="C:plasma membrane"/>
    <property type="evidence" value="ECO:0007669"/>
    <property type="project" value="UniProtKB-SubCell"/>
</dbReference>
<comment type="similarity">
    <text evidence="2">Belongs to the MotA family.</text>
</comment>
<gene>
    <name evidence="11" type="ORF">ABA45_01120</name>
</gene>
<evidence type="ECO:0000313" key="12">
    <source>
        <dbReference type="Proteomes" id="UP000036406"/>
    </source>
</evidence>
<dbReference type="AlphaFoldDB" id="A0A0H4I821"/>
<feature type="transmembrane region" description="Helical" evidence="9">
    <location>
        <begin position="29"/>
        <end position="50"/>
    </location>
</feature>
<evidence type="ECO:0000256" key="1">
    <source>
        <dbReference type="ARBA" id="ARBA00004651"/>
    </source>
</evidence>
<dbReference type="KEGG" id="mpq:ABA45_01120"/>
<dbReference type="InterPro" id="IPR047055">
    <property type="entry name" value="MotA-like"/>
</dbReference>
<dbReference type="PATRIC" id="fig|330734.3.peg.242"/>
<evidence type="ECO:0000259" key="10">
    <source>
        <dbReference type="Pfam" id="PF01618"/>
    </source>
</evidence>
<dbReference type="PROSITE" id="PS01307">
    <property type="entry name" value="MOTA"/>
    <property type="match status" value="1"/>
</dbReference>
<dbReference type="PANTHER" id="PTHR30433:SF2">
    <property type="entry name" value="MOTILITY PROTEIN A"/>
    <property type="match status" value="1"/>
</dbReference>
<reference evidence="11 12" key="1">
    <citation type="submission" date="2015-05" db="EMBL/GenBank/DDBJ databases">
        <title>Complete genome of Marinobacter psychrophilus strain 20041T isolated from sea-ice of the Canadian Basin.</title>
        <authorList>
            <person name="Song L."/>
            <person name="Ren L."/>
            <person name="Yu Y."/>
            <person name="Wang X."/>
        </authorList>
    </citation>
    <scope>NUCLEOTIDE SEQUENCE [LARGE SCALE GENOMIC DNA]</scope>
    <source>
        <strain evidence="11 12">20041</strain>
    </source>
</reference>
<keyword evidence="12" id="KW-1185">Reference proteome</keyword>
<feature type="transmembrane region" description="Helical" evidence="9">
    <location>
        <begin position="142"/>
        <end position="166"/>
    </location>
</feature>
<evidence type="ECO:0000313" key="11">
    <source>
        <dbReference type="EMBL" id="AKO51197.1"/>
    </source>
</evidence>
<dbReference type="GO" id="GO:0006935">
    <property type="term" value="P:chemotaxis"/>
    <property type="evidence" value="ECO:0007669"/>
    <property type="project" value="InterPro"/>
</dbReference>
<evidence type="ECO:0000256" key="2">
    <source>
        <dbReference type="ARBA" id="ARBA00008038"/>
    </source>
</evidence>
<dbReference type="PANTHER" id="PTHR30433">
    <property type="entry name" value="CHEMOTAXIS PROTEIN MOTA"/>
    <property type="match status" value="1"/>
</dbReference>
<keyword evidence="11" id="KW-0969">Cilium</keyword>